<proteinExistence type="predicted"/>
<organism evidence="2 3">
    <name type="scientific">Streptomyces salinarius</name>
    <dbReference type="NCBI Taxonomy" id="2762598"/>
    <lineage>
        <taxon>Bacteria</taxon>
        <taxon>Bacillati</taxon>
        <taxon>Actinomycetota</taxon>
        <taxon>Actinomycetes</taxon>
        <taxon>Kitasatosporales</taxon>
        <taxon>Streptomycetaceae</taxon>
        <taxon>Streptomyces</taxon>
    </lineage>
</organism>
<accession>A0ABW8B4U1</accession>
<name>A0ABW8B4U1_9ACTN</name>
<keyword evidence="3" id="KW-1185">Reference proteome</keyword>
<evidence type="ECO:0000256" key="1">
    <source>
        <dbReference type="SAM" id="MobiDB-lite"/>
    </source>
</evidence>
<protein>
    <submittedName>
        <fullName evidence="2">Sporulation protein</fullName>
    </submittedName>
</protein>
<dbReference type="PROSITE" id="PS51318">
    <property type="entry name" value="TAT"/>
    <property type="match status" value="1"/>
</dbReference>
<dbReference type="EMBL" id="JBITPR010000018">
    <property type="protein sequence ID" value="MFI7870000.1"/>
    <property type="molecule type" value="Genomic_DNA"/>
</dbReference>
<comment type="caution">
    <text evidence="2">The sequence shown here is derived from an EMBL/GenBank/DDBJ whole genome shotgun (WGS) entry which is preliminary data.</text>
</comment>
<evidence type="ECO:0000313" key="3">
    <source>
        <dbReference type="Proteomes" id="UP001614264"/>
    </source>
</evidence>
<evidence type="ECO:0000313" key="2">
    <source>
        <dbReference type="EMBL" id="MFI7870000.1"/>
    </source>
</evidence>
<dbReference type="RefSeq" id="WP_356196691.1">
    <property type="nucleotide sequence ID" value="NZ_JBITPR010000018.1"/>
</dbReference>
<reference evidence="2 3" key="1">
    <citation type="submission" date="2024-07" db="EMBL/GenBank/DDBJ databases">
        <title>Whole genome sequencing of Prodigiosin pigment-producing Streptomyces salinarius isolated from rhizosphere soil of Arachis hypogaea.</title>
        <authorList>
            <person name="Vidhya A."/>
            <person name="Ramya S."/>
        </authorList>
    </citation>
    <scope>NUCLEOTIDE SEQUENCE [LARGE SCALE GENOMIC DNA]</scope>
    <source>
        <strain evidence="2 3">VRMG2420</strain>
    </source>
</reference>
<gene>
    <name evidence="2" type="ORF">AB4829_05280</name>
</gene>
<dbReference type="Proteomes" id="UP001614264">
    <property type="component" value="Unassembled WGS sequence"/>
</dbReference>
<sequence>MNRPNRPNGLNQFPHLSRSSHLNRRPNRRILLSAASGGALAAALPLHGRLPEQPAGPSDRHRVRREEIAALHRAAAAVRQGDSRYGGGSAQAQAAGHLLDQWALPLFGRPLPPTREHELCAICAELARLAGWAALDTGRHAAARRHFDRALYWARAAEDPDAITYVLATMALHAALYSRPATALDMIQGALGPATHHASTRALAFTRLVEARAHARASDGRSAGIALASAERLLDAARPGGGPEWLDFLTHPRLAADAAEIHRDLGDSRACLAWHAQAEAMAPNAFTRSVGMRLAVVATAHLKAGDLEQSLAVGHRSVDILCQVDSRRARDYVLRLVHGLTPHRGLRAVDTFLSRVRHELNTPVA</sequence>
<dbReference type="InterPro" id="IPR006311">
    <property type="entry name" value="TAT_signal"/>
</dbReference>
<feature type="region of interest" description="Disordered" evidence="1">
    <location>
        <begin position="1"/>
        <end position="25"/>
    </location>
</feature>